<dbReference type="SUPFAM" id="SSF50978">
    <property type="entry name" value="WD40 repeat-like"/>
    <property type="match status" value="1"/>
</dbReference>
<dbReference type="Gene3D" id="2.130.10.10">
    <property type="entry name" value="YVTN repeat-like/Quinoprotein amine dehydrogenase"/>
    <property type="match status" value="1"/>
</dbReference>
<dbReference type="PANTHER" id="PTHR19861">
    <property type="entry name" value="WD40 REPEAT PROTEIN SWD2"/>
    <property type="match status" value="1"/>
</dbReference>
<reference evidence="5" key="1">
    <citation type="submission" date="2023-04" db="EMBL/GenBank/DDBJ databases">
        <authorList>
            <consortium name="ELIXIR-Norway"/>
        </authorList>
    </citation>
    <scope>NUCLEOTIDE SEQUENCE [LARGE SCALE GENOMIC DNA]</scope>
</reference>
<dbReference type="EMBL" id="OX459951">
    <property type="protein sequence ID" value="CAI9156838.1"/>
    <property type="molecule type" value="Genomic_DNA"/>
</dbReference>
<dbReference type="PANTHER" id="PTHR19861:SF0">
    <property type="entry name" value="WD REPEAT-CONTAINING PROTEIN 82"/>
    <property type="match status" value="1"/>
</dbReference>
<evidence type="ECO:0000256" key="4">
    <source>
        <dbReference type="ARBA" id="ARBA00023242"/>
    </source>
</evidence>
<comment type="subcellular location">
    <subcellularLocation>
        <location evidence="1">Nucleus</location>
    </subcellularLocation>
</comment>
<gene>
    <name evidence="5" type="ORF">MRATA1EN1_LOCUS5800</name>
</gene>
<evidence type="ECO:0000313" key="5">
    <source>
        <dbReference type="EMBL" id="CAI9156838.1"/>
    </source>
</evidence>
<accession>A0ABN8Y5P5</accession>
<keyword evidence="4" id="KW-0539">Nucleus</keyword>
<name>A0ABN8Y5P5_RANTA</name>
<keyword evidence="6" id="KW-1185">Reference proteome</keyword>
<dbReference type="InterPro" id="IPR036322">
    <property type="entry name" value="WD40_repeat_dom_sf"/>
</dbReference>
<evidence type="ECO:0000313" key="6">
    <source>
        <dbReference type="Proteomes" id="UP001176941"/>
    </source>
</evidence>
<sequence length="131" mass="14603">MSPVDDTFISGSLGKTIWLWDLRSPNCQGLMHLQGKPVCPFDPEGLIFAADVNSEMVKLYDLRSFDKGPFATFKIQYDWTCEWTGLKFSNDGKLILISTNGSFIHLIDAFKGVVMHMFGGYANSKAVTLEA</sequence>
<protein>
    <submittedName>
        <fullName evidence="5">Uncharacterized protein</fullName>
    </submittedName>
</protein>
<dbReference type="InterPro" id="IPR037867">
    <property type="entry name" value="Swd2/WDR82"/>
</dbReference>
<proteinExistence type="predicted"/>
<dbReference type="InterPro" id="IPR015943">
    <property type="entry name" value="WD40/YVTN_repeat-like_dom_sf"/>
</dbReference>
<evidence type="ECO:0000256" key="1">
    <source>
        <dbReference type="ARBA" id="ARBA00004123"/>
    </source>
</evidence>
<evidence type="ECO:0000256" key="2">
    <source>
        <dbReference type="ARBA" id="ARBA00022574"/>
    </source>
</evidence>
<keyword evidence="3" id="KW-0677">Repeat</keyword>
<dbReference type="Proteomes" id="UP001176941">
    <property type="component" value="Chromosome 15"/>
</dbReference>
<evidence type="ECO:0000256" key="3">
    <source>
        <dbReference type="ARBA" id="ARBA00022737"/>
    </source>
</evidence>
<keyword evidence="2" id="KW-0853">WD repeat</keyword>
<organism evidence="5 6">
    <name type="scientific">Rangifer tarandus platyrhynchus</name>
    <name type="common">Svalbard reindeer</name>
    <dbReference type="NCBI Taxonomy" id="3082113"/>
    <lineage>
        <taxon>Eukaryota</taxon>
        <taxon>Metazoa</taxon>
        <taxon>Chordata</taxon>
        <taxon>Craniata</taxon>
        <taxon>Vertebrata</taxon>
        <taxon>Euteleostomi</taxon>
        <taxon>Mammalia</taxon>
        <taxon>Eutheria</taxon>
        <taxon>Laurasiatheria</taxon>
        <taxon>Artiodactyla</taxon>
        <taxon>Ruminantia</taxon>
        <taxon>Pecora</taxon>
        <taxon>Cervidae</taxon>
        <taxon>Odocoileinae</taxon>
        <taxon>Rangifer</taxon>
    </lineage>
</organism>